<dbReference type="SUPFAM" id="SSF53098">
    <property type="entry name" value="Ribonuclease H-like"/>
    <property type="match status" value="1"/>
</dbReference>
<gene>
    <name evidence="2" type="ORF">SAMN04489866_10939</name>
</gene>
<feature type="domain" description="Integrase catalytic" evidence="1">
    <location>
        <begin position="138"/>
        <end position="239"/>
    </location>
</feature>
<organism evidence="2 3">
    <name type="scientific">Peptococcus niger</name>
    <dbReference type="NCBI Taxonomy" id="2741"/>
    <lineage>
        <taxon>Bacteria</taxon>
        <taxon>Bacillati</taxon>
        <taxon>Bacillota</taxon>
        <taxon>Clostridia</taxon>
        <taxon>Eubacteriales</taxon>
        <taxon>Peptococcaceae</taxon>
        <taxon>Peptococcus</taxon>
    </lineage>
</organism>
<dbReference type="InterPro" id="IPR001584">
    <property type="entry name" value="Integrase_cat-core"/>
</dbReference>
<proteinExistence type="predicted"/>
<name>A0A1G6YCY4_PEPNI</name>
<dbReference type="InterPro" id="IPR036397">
    <property type="entry name" value="RNaseH_sf"/>
</dbReference>
<dbReference type="InterPro" id="IPR012337">
    <property type="entry name" value="RNaseH-like_sf"/>
</dbReference>
<evidence type="ECO:0000259" key="1">
    <source>
        <dbReference type="PROSITE" id="PS50994"/>
    </source>
</evidence>
<accession>A0A1G6YCY4</accession>
<dbReference type="RefSeq" id="WP_091792061.1">
    <property type="nucleotide sequence ID" value="NZ_FNAF01000009.1"/>
</dbReference>
<keyword evidence="3" id="KW-1185">Reference proteome</keyword>
<dbReference type="PANTHER" id="PTHR35004">
    <property type="entry name" value="TRANSPOSASE RV3428C-RELATED"/>
    <property type="match status" value="1"/>
</dbReference>
<dbReference type="Gene3D" id="3.30.420.10">
    <property type="entry name" value="Ribonuclease H-like superfamily/Ribonuclease H"/>
    <property type="match status" value="1"/>
</dbReference>
<dbReference type="STRING" id="2741.SAMN04489866_10939"/>
<protein>
    <submittedName>
        <fullName evidence="2">Integrase core domain-containing protein</fullName>
    </submittedName>
</protein>
<dbReference type="GO" id="GO:0003676">
    <property type="term" value="F:nucleic acid binding"/>
    <property type="evidence" value="ECO:0007669"/>
    <property type="project" value="InterPro"/>
</dbReference>
<dbReference type="EMBL" id="FNAF01000009">
    <property type="protein sequence ID" value="SDD88141.1"/>
    <property type="molecule type" value="Genomic_DNA"/>
</dbReference>
<reference evidence="2 3" key="1">
    <citation type="submission" date="2016-10" db="EMBL/GenBank/DDBJ databases">
        <authorList>
            <person name="de Groot N.N."/>
        </authorList>
    </citation>
    <scope>NUCLEOTIDE SEQUENCE [LARGE SCALE GENOMIC DNA]</scope>
    <source>
        <strain evidence="2 3">DSM 20475</strain>
    </source>
</reference>
<dbReference type="OrthoDB" id="9794201at2"/>
<evidence type="ECO:0000313" key="2">
    <source>
        <dbReference type="EMBL" id="SDD88141.1"/>
    </source>
</evidence>
<dbReference type="GO" id="GO:0015074">
    <property type="term" value="P:DNA integration"/>
    <property type="evidence" value="ECO:0007669"/>
    <property type="project" value="InterPro"/>
</dbReference>
<dbReference type="Pfam" id="PF13683">
    <property type="entry name" value="rve_3"/>
    <property type="match status" value="1"/>
</dbReference>
<dbReference type="PROSITE" id="PS50994">
    <property type="entry name" value="INTEGRASE"/>
    <property type="match status" value="1"/>
</dbReference>
<dbReference type="AlphaFoldDB" id="A0A1G6YCY4"/>
<sequence length="248" mass="29234">MASITEEMRFRQRLCEYTIKYGVTKAARKYHTNRQFVYRQLKKYDGSVRSLALKSRKPHYSPNAHTEGELALIKRMLKRNGIYGLAEVYVRCLSKGYTRSFGSMCRQIRKKGYKKPTIHRKSYTNYKRMDGEYPGHKVQVDNGAEFVNDAERTDKLGLFQKIAESLGMQIRKTRPYSPWQNGKVERSHREDGKILYKRKVFTSEAELKKQVQKHEDRYNRTAKTSIDFKSPNQVVEEYFSKCNICLDI</sequence>
<dbReference type="PANTHER" id="PTHR35004:SF7">
    <property type="entry name" value="INTEGRASE PROTEIN"/>
    <property type="match status" value="1"/>
</dbReference>
<evidence type="ECO:0000313" key="3">
    <source>
        <dbReference type="Proteomes" id="UP000198995"/>
    </source>
</evidence>
<dbReference type="Proteomes" id="UP000198995">
    <property type="component" value="Unassembled WGS sequence"/>
</dbReference>